<dbReference type="InterPro" id="IPR036249">
    <property type="entry name" value="Thioredoxin-like_sf"/>
</dbReference>
<reference evidence="1 2" key="1">
    <citation type="journal article" date="2015" name="Environ. Microbiol.">
        <title>Methane oxidation coupled to nitrate reduction under hypoxia by the Gammaproteobacterium Methylomonas denitrificans, sp. nov. type strain FJG1.</title>
        <authorList>
            <person name="Kits K.D."/>
            <person name="Klotz M.G."/>
            <person name="Stein L.Y."/>
        </authorList>
    </citation>
    <scope>NUCLEOTIDE SEQUENCE [LARGE SCALE GENOMIC DNA]</scope>
    <source>
        <strain evidence="1 2">FJG1</strain>
    </source>
</reference>
<evidence type="ECO:0000313" key="1">
    <source>
        <dbReference type="EMBL" id="AMK79321.1"/>
    </source>
</evidence>
<evidence type="ECO:0000313" key="2">
    <source>
        <dbReference type="Proteomes" id="UP000030512"/>
    </source>
</evidence>
<evidence type="ECO:0008006" key="3">
    <source>
        <dbReference type="Google" id="ProtNLM"/>
    </source>
</evidence>
<sequence>MKKARWIGLVCVLLAAVTIVVYKQQALGTAPLAVDAGTPSVLLIADLNEAEEAEDRCGEIIRTVRAAGKRGVKVEELMPNSASELLARYRVVSAPTVVILDKDGREAARYEGEEEKTVQAIEARLATLSGD</sequence>
<proteinExistence type="predicted"/>
<dbReference type="KEGG" id="mdn:JT25_023015"/>
<name>A0A140E7E7_9GAMM</name>
<dbReference type="RefSeq" id="WP_036275012.1">
    <property type="nucleotide sequence ID" value="NZ_CP014476.1"/>
</dbReference>
<dbReference type="EMBL" id="CP014476">
    <property type="protein sequence ID" value="AMK79321.1"/>
    <property type="molecule type" value="Genomic_DNA"/>
</dbReference>
<dbReference type="SUPFAM" id="SSF52833">
    <property type="entry name" value="Thioredoxin-like"/>
    <property type="match status" value="1"/>
</dbReference>
<protein>
    <recommendedName>
        <fullName evidence="3">Thioredoxin domain-containing protein</fullName>
    </recommendedName>
</protein>
<dbReference type="Gene3D" id="3.40.30.10">
    <property type="entry name" value="Glutaredoxin"/>
    <property type="match status" value="1"/>
</dbReference>
<dbReference type="Proteomes" id="UP000030512">
    <property type="component" value="Chromosome"/>
</dbReference>
<accession>A0A140E7E7</accession>
<gene>
    <name evidence="1" type="ORF">JT25_023015</name>
</gene>
<organism evidence="1 2">
    <name type="scientific">Methylomonas denitrificans</name>
    <dbReference type="NCBI Taxonomy" id="1538553"/>
    <lineage>
        <taxon>Bacteria</taxon>
        <taxon>Pseudomonadati</taxon>
        <taxon>Pseudomonadota</taxon>
        <taxon>Gammaproteobacteria</taxon>
        <taxon>Methylococcales</taxon>
        <taxon>Methylococcaceae</taxon>
        <taxon>Methylomonas</taxon>
    </lineage>
</organism>
<keyword evidence="2" id="KW-1185">Reference proteome</keyword>
<dbReference type="AlphaFoldDB" id="A0A140E7E7"/>